<dbReference type="Proteomes" id="UP000682733">
    <property type="component" value="Unassembled WGS sequence"/>
</dbReference>
<dbReference type="AlphaFoldDB" id="A0A8S2DJ34"/>
<gene>
    <name evidence="3" type="ORF">OVA965_LOCUS13558</name>
    <name evidence="4" type="ORF">TMI583_LOCUS13563</name>
</gene>
<feature type="compositionally biased region" description="Low complexity" evidence="1">
    <location>
        <begin position="36"/>
        <end position="45"/>
    </location>
</feature>
<dbReference type="GO" id="GO:0030544">
    <property type="term" value="F:Hsp70 protein binding"/>
    <property type="evidence" value="ECO:0007669"/>
    <property type="project" value="TreeGrafter"/>
</dbReference>
<dbReference type="PANTHER" id="PTHR15600:SF42">
    <property type="entry name" value="SACSIN"/>
    <property type="match status" value="1"/>
</dbReference>
<dbReference type="Pfam" id="PF25794">
    <property type="entry name" value="SACS"/>
    <property type="match status" value="1"/>
</dbReference>
<evidence type="ECO:0000256" key="1">
    <source>
        <dbReference type="SAM" id="MobiDB-lite"/>
    </source>
</evidence>
<accession>A0A8S2DJ34</accession>
<evidence type="ECO:0000313" key="4">
    <source>
        <dbReference type="EMBL" id="CAF3751139.1"/>
    </source>
</evidence>
<dbReference type="InterPro" id="IPR052972">
    <property type="entry name" value="Sacsin_chaperone_reg"/>
</dbReference>
<dbReference type="EMBL" id="CAJOBA010005675">
    <property type="protein sequence ID" value="CAF3751139.1"/>
    <property type="molecule type" value="Genomic_DNA"/>
</dbReference>
<evidence type="ECO:0000313" key="3">
    <source>
        <dbReference type="EMBL" id="CAF0980480.1"/>
    </source>
</evidence>
<dbReference type="Proteomes" id="UP000677228">
    <property type="component" value="Unassembled WGS sequence"/>
</dbReference>
<protein>
    <recommendedName>
        <fullName evidence="2">Sacsin/Nov domain-containing protein</fullName>
    </recommendedName>
</protein>
<dbReference type="EMBL" id="CAJNOK010005668">
    <property type="protein sequence ID" value="CAF0980480.1"/>
    <property type="molecule type" value="Genomic_DNA"/>
</dbReference>
<reference evidence="3" key="1">
    <citation type="submission" date="2021-02" db="EMBL/GenBank/DDBJ databases">
        <authorList>
            <person name="Nowell W R."/>
        </authorList>
    </citation>
    <scope>NUCLEOTIDE SEQUENCE</scope>
</reference>
<comment type="caution">
    <text evidence="3">The sequence shown here is derived from an EMBL/GenBank/DDBJ whole genome shotgun (WGS) entry which is preliminary data.</text>
</comment>
<dbReference type="PANTHER" id="PTHR15600">
    <property type="entry name" value="SACSIN"/>
    <property type="match status" value="1"/>
</dbReference>
<dbReference type="InterPro" id="IPR058210">
    <property type="entry name" value="SACS/Nov_dom"/>
</dbReference>
<feature type="region of interest" description="Disordered" evidence="1">
    <location>
        <begin position="19"/>
        <end position="45"/>
    </location>
</feature>
<feature type="compositionally biased region" description="Polar residues" evidence="1">
    <location>
        <begin position="19"/>
        <end position="35"/>
    </location>
</feature>
<feature type="domain" description="Sacsin/Nov" evidence="2">
    <location>
        <begin position="70"/>
        <end position="298"/>
    </location>
</feature>
<evidence type="ECO:0000259" key="2">
    <source>
        <dbReference type="Pfam" id="PF25794"/>
    </source>
</evidence>
<proteinExistence type="predicted"/>
<organism evidence="3 5">
    <name type="scientific">Didymodactylos carnosus</name>
    <dbReference type="NCBI Taxonomy" id="1234261"/>
    <lineage>
        <taxon>Eukaryota</taxon>
        <taxon>Metazoa</taxon>
        <taxon>Spiralia</taxon>
        <taxon>Gnathifera</taxon>
        <taxon>Rotifera</taxon>
        <taxon>Eurotatoria</taxon>
        <taxon>Bdelloidea</taxon>
        <taxon>Philodinida</taxon>
        <taxon>Philodinidae</taxon>
        <taxon>Didymodactylos</taxon>
    </lineage>
</organism>
<sequence>MSHGGLLGSTRSGIVDEQQQITTASKSSTTDTITHNNNLSSLPASNSSSQIQYAKMRIIASPIFHMKDVVRALITSVPKSGELIETLIHYGDALGATRIHGYLVDKTYETNTLINDEFSVYQGPALCVTFDVELNEQQWEEYFGVHDAVIQQQEQQQSQIQYEQQNSTKIASFFHCSDFICVLSGSRVVYFDPCDRMTSDERSYVSIFDLETDDIEMFEDQFKPLEYFLTPSKTSYQGTIIRLPLRTGKCQQMISHRLYNLDDLCQQINDYFIGNDLYSQIQLLLSTNLTSITFDYTKDFYTIKPLIQVQIQNQTFQSKDYTKYPSTTDYPKSFTSIINIEKESSTQILTATNTNNSQSELQG</sequence>
<name>A0A8S2DJ34_9BILA</name>
<evidence type="ECO:0000313" key="5">
    <source>
        <dbReference type="Proteomes" id="UP000677228"/>
    </source>
</evidence>